<accession>A0AAU9JVC0</accession>
<evidence type="ECO:0000256" key="3">
    <source>
        <dbReference type="PROSITE-ProRule" id="PRU01379"/>
    </source>
</evidence>
<sequence length="820" mass="95966">MKNLSTDSGFENESSEYTSDIFPSNISPAHREIPELKEDRLPDFIPLAKSGHSLEADMLFGWRPTSILQNGPVPLSFTLDRISTQNAIFYGFRPTDSLELHECYSSPETYKFTINPTLRHAWNTIKKLEPNKKVQPFKGMKTGLNINELIFSSCFESGNLDKVVKVKENEYDLYIRTDSNSYGHNWWYYFKVENKWNDREVKFNIVNFSKRSSLYNQGNLPCIFDINNPAKGWFKGGNKVSYTSSKANKPNQRRIYYCLSFSYQFKENDAFYFAYSVPYRYSKLCNFVKELEKSNFVKNEVLCKSLSGVDVPILTITDFMAANQKEIAFLTARVHPGETHGSWVMEGLLKFLISDHHEAKRLRKKIIFKIVPMLNPDGVILGNGRCSLTGEDLNRRFHSPDPRLHPIIYSLKNAIKKEKISFYFDFHAHSTKKGMFMYGPHYPLHSDKYISIKVLPKLFSEKTEMFRYFSCKFQNDWSKRKSARLAIWKELKLPFVYTIETSSYGYLDNERNTVPFNEELLNTLGRNFCEALLEYIIIRNRFIKEKETKKTERLKKKKFGKKDYSAKEGFNARSLLEIMNCIKEENIQEDSDSEPSESEDEEFDPEYEEQQQKINQKILKVLDKAKNLMGFGKKESCSALRSSKKDDIFEIRESKEKLPKSITKIIKSSLKLKKLKKSDGTPHKYLLNDRFFKPRPSTSVKPRLKIHEIRKKQINDIQSIKPNVVDVSFKRRKFLDKFPNQRYKHIGTEKNSESPFLKYGDFNEIEQNDGEKNRAGSVENISYKHMFSRYKLDFGCESPTNIETVLKSEKRLARKYLDDF</sequence>
<dbReference type="Gene3D" id="2.60.40.3120">
    <property type="match status" value="1"/>
</dbReference>
<dbReference type="PANTHER" id="PTHR12756:SF11">
    <property type="entry name" value="CYTOSOLIC CARBOXYPEPTIDASE 1"/>
    <property type="match status" value="1"/>
</dbReference>
<evidence type="ECO:0000256" key="1">
    <source>
        <dbReference type="ARBA" id="ARBA00001947"/>
    </source>
</evidence>
<dbReference type="Pfam" id="PF18027">
    <property type="entry name" value="Pepdidase_M14_N"/>
    <property type="match status" value="1"/>
</dbReference>
<comment type="cofactor">
    <cofactor evidence="1">
        <name>Zn(2+)</name>
        <dbReference type="ChEBI" id="CHEBI:29105"/>
    </cofactor>
</comment>
<feature type="region of interest" description="Disordered" evidence="4">
    <location>
        <begin position="587"/>
        <end position="609"/>
    </location>
</feature>
<dbReference type="SUPFAM" id="SSF53187">
    <property type="entry name" value="Zn-dependent exopeptidases"/>
    <property type="match status" value="1"/>
</dbReference>
<evidence type="ECO:0000313" key="7">
    <source>
        <dbReference type="Proteomes" id="UP001162131"/>
    </source>
</evidence>
<dbReference type="AlphaFoldDB" id="A0AAU9JVC0"/>
<feature type="region of interest" description="Disordered" evidence="4">
    <location>
        <begin position="1"/>
        <end position="26"/>
    </location>
</feature>
<keyword evidence="7" id="KW-1185">Reference proteome</keyword>
<dbReference type="GO" id="GO:0006508">
    <property type="term" value="P:proteolysis"/>
    <property type="evidence" value="ECO:0007669"/>
    <property type="project" value="InterPro"/>
</dbReference>
<gene>
    <name evidence="6" type="ORF">BSTOLATCC_MIC46848</name>
</gene>
<comment type="similarity">
    <text evidence="2 3">Belongs to the peptidase M14 family.</text>
</comment>
<protein>
    <recommendedName>
        <fullName evidence="5">Peptidase M14 domain-containing protein</fullName>
    </recommendedName>
</protein>
<evidence type="ECO:0000259" key="5">
    <source>
        <dbReference type="PROSITE" id="PS52035"/>
    </source>
</evidence>
<dbReference type="EMBL" id="CAJZBQ010000046">
    <property type="protein sequence ID" value="CAG9328864.1"/>
    <property type="molecule type" value="Genomic_DNA"/>
</dbReference>
<feature type="domain" description="Peptidase M14" evidence="5">
    <location>
        <begin position="277"/>
        <end position="536"/>
    </location>
</feature>
<evidence type="ECO:0000313" key="6">
    <source>
        <dbReference type="EMBL" id="CAG9328864.1"/>
    </source>
</evidence>
<dbReference type="PROSITE" id="PS52035">
    <property type="entry name" value="PEPTIDASE_M14"/>
    <property type="match status" value="1"/>
</dbReference>
<proteinExistence type="inferred from homology"/>
<dbReference type="Proteomes" id="UP001162131">
    <property type="component" value="Unassembled WGS sequence"/>
</dbReference>
<dbReference type="GO" id="GO:0008270">
    <property type="term" value="F:zinc ion binding"/>
    <property type="evidence" value="ECO:0007669"/>
    <property type="project" value="InterPro"/>
</dbReference>
<dbReference type="InterPro" id="IPR040626">
    <property type="entry name" value="Pepdidase_M14_N"/>
</dbReference>
<evidence type="ECO:0000256" key="4">
    <source>
        <dbReference type="SAM" id="MobiDB-lite"/>
    </source>
</evidence>
<organism evidence="6 7">
    <name type="scientific">Blepharisma stoltei</name>
    <dbReference type="NCBI Taxonomy" id="1481888"/>
    <lineage>
        <taxon>Eukaryota</taxon>
        <taxon>Sar</taxon>
        <taxon>Alveolata</taxon>
        <taxon>Ciliophora</taxon>
        <taxon>Postciliodesmatophora</taxon>
        <taxon>Heterotrichea</taxon>
        <taxon>Heterotrichida</taxon>
        <taxon>Blepharismidae</taxon>
        <taxon>Blepharisma</taxon>
    </lineage>
</organism>
<dbReference type="Gene3D" id="3.40.630.10">
    <property type="entry name" value="Zn peptidases"/>
    <property type="match status" value="1"/>
</dbReference>
<reference evidence="6" key="1">
    <citation type="submission" date="2021-09" db="EMBL/GenBank/DDBJ databases">
        <authorList>
            <consortium name="AG Swart"/>
            <person name="Singh M."/>
            <person name="Singh A."/>
            <person name="Seah K."/>
            <person name="Emmerich C."/>
        </authorList>
    </citation>
    <scope>NUCLEOTIDE SEQUENCE</scope>
    <source>
        <strain evidence="6">ATCC30299</strain>
    </source>
</reference>
<name>A0AAU9JVC0_9CILI</name>
<dbReference type="InterPro" id="IPR050821">
    <property type="entry name" value="Cytosolic_carboxypeptidase"/>
</dbReference>
<dbReference type="InterPro" id="IPR000834">
    <property type="entry name" value="Peptidase_M14"/>
</dbReference>
<dbReference type="Pfam" id="PF00246">
    <property type="entry name" value="Peptidase_M14"/>
    <property type="match status" value="1"/>
</dbReference>
<dbReference type="GO" id="GO:0004181">
    <property type="term" value="F:metallocarboxypeptidase activity"/>
    <property type="evidence" value="ECO:0007669"/>
    <property type="project" value="InterPro"/>
</dbReference>
<evidence type="ECO:0000256" key="2">
    <source>
        <dbReference type="ARBA" id="ARBA00005988"/>
    </source>
</evidence>
<dbReference type="PANTHER" id="PTHR12756">
    <property type="entry name" value="CYTOSOLIC CARBOXYPEPTIDASE"/>
    <property type="match status" value="1"/>
</dbReference>
<comment type="caution">
    <text evidence="6">The sequence shown here is derived from an EMBL/GenBank/DDBJ whole genome shotgun (WGS) entry which is preliminary data.</text>
</comment>
<feature type="active site" description="Proton donor/acceptor" evidence="3">
    <location>
        <position position="500"/>
    </location>
</feature>